<proteinExistence type="predicted"/>
<dbReference type="EMBL" id="MCGN01000002">
    <property type="protein sequence ID" value="ORZ01118.1"/>
    <property type="molecule type" value="Genomic_DNA"/>
</dbReference>
<evidence type="ECO:0000256" key="3">
    <source>
        <dbReference type="SAM" id="MobiDB-lite"/>
    </source>
</evidence>
<dbReference type="OrthoDB" id="5560525at2759"/>
<feature type="compositionally biased region" description="Basic residues" evidence="3">
    <location>
        <begin position="22"/>
        <end position="32"/>
    </location>
</feature>
<dbReference type="STRING" id="13706.A0A1X2HP37"/>
<dbReference type="CDD" id="cd21044">
    <property type="entry name" value="Rab11BD_RAB3IP_like"/>
    <property type="match status" value="1"/>
</dbReference>
<dbReference type="InterPro" id="IPR009449">
    <property type="entry name" value="Sec2_N"/>
</dbReference>
<sequence length="329" mass="38331">MFSIDSHENKNSQSILPPQSSVRHHSKIPRPLKIKERDSHRKATLTHENARLRHDYALLERDYAHQKAVAAEAERALHQAHADLEELSQQLFEEANEMVARARREHNEAKRMLEITLTKLADEQQQLSKAKMQLLLQQGRFDPCYLAHDHDALNLFRDFVQQARETELSRLQHLPFLRMCIDQDVLPCLQLGSSKSPKRWVPTLIQRACAIEPALPETPTPSVSTTSITSFKWSLIRRQSPALYFTCFACGRQRTYSTDHYRFRLNQDSWHSIDQPCRDRLVSVCDFFAFVRYLKQGLHGQQRTIDSLFHESIHLRLSMFCARTGTIYT</sequence>
<feature type="domain" description="GDP/GTP exchange factor Sec2 N-terminal" evidence="4">
    <location>
        <begin position="35"/>
        <end position="134"/>
    </location>
</feature>
<dbReference type="InterPro" id="IPR040351">
    <property type="entry name" value="RAB3IL/RAB3IP/Sec2"/>
</dbReference>
<dbReference type="GO" id="GO:0006887">
    <property type="term" value="P:exocytosis"/>
    <property type="evidence" value="ECO:0007669"/>
    <property type="project" value="TreeGrafter"/>
</dbReference>
<name>A0A1X2HP37_SYNRA</name>
<feature type="region of interest" description="Disordered" evidence="3">
    <location>
        <begin position="1"/>
        <end position="42"/>
    </location>
</feature>
<feature type="coiled-coil region" evidence="2">
    <location>
        <begin position="42"/>
        <end position="123"/>
    </location>
</feature>
<evidence type="ECO:0000259" key="4">
    <source>
        <dbReference type="Pfam" id="PF06428"/>
    </source>
</evidence>
<dbReference type="GO" id="GO:0005085">
    <property type="term" value="F:guanyl-nucleotide exchange factor activity"/>
    <property type="evidence" value="ECO:0007669"/>
    <property type="project" value="InterPro"/>
</dbReference>
<dbReference type="Pfam" id="PF06428">
    <property type="entry name" value="Sec2p"/>
    <property type="match status" value="1"/>
</dbReference>
<dbReference type="PANTHER" id="PTHR14430:SF0">
    <property type="entry name" value="SEC2P DOMAIN-CONTAINING PROTEIN"/>
    <property type="match status" value="1"/>
</dbReference>
<dbReference type="InParanoid" id="A0A1X2HP37"/>
<evidence type="ECO:0000256" key="2">
    <source>
        <dbReference type="SAM" id="Coils"/>
    </source>
</evidence>
<dbReference type="Pfam" id="PF25555">
    <property type="entry name" value="RAB3A-like_C"/>
    <property type="match status" value="1"/>
</dbReference>
<dbReference type="AlphaFoldDB" id="A0A1X2HP37"/>
<dbReference type="GO" id="GO:0051286">
    <property type="term" value="C:cell tip"/>
    <property type="evidence" value="ECO:0007669"/>
    <property type="project" value="TreeGrafter"/>
</dbReference>
<dbReference type="PANTHER" id="PTHR14430">
    <property type="entry name" value="RABIN3-RELATED"/>
    <property type="match status" value="1"/>
</dbReference>
<dbReference type="GO" id="GO:0070319">
    <property type="term" value="C:Golgi to plasma membrane transport vesicle"/>
    <property type="evidence" value="ECO:0007669"/>
    <property type="project" value="TreeGrafter"/>
</dbReference>
<dbReference type="OMA" id="CFIESET"/>
<evidence type="ECO:0000313" key="6">
    <source>
        <dbReference type="Proteomes" id="UP000242180"/>
    </source>
</evidence>
<organism evidence="5 6">
    <name type="scientific">Syncephalastrum racemosum</name>
    <name type="common">Filamentous fungus</name>
    <dbReference type="NCBI Taxonomy" id="13706"/>
    <lineage>
        <taxon>Eukaryota</taxon>
        <taxon>Fungi</taxon>
        <taxon>Fungi incertae sedis</taxon>
        <taxon>Mucoromycota</taxon>
        <taxon>Mucoromycotina</taxon>
        <taxon>Mucoromycetes</taxon>
        <taxon>Mucorales</taxon>
        <taxon>Syncephalastraceae</taxon>
        <taxon>Syncephalastrum</taxon>
    </lineage>
</organism>
<accession>A0A1X2HP37</accession>
<gene>
    <name evidence="5" type="ORF">BCR43DRAFT_512030</name>
</gene>
<dbReference type="Gene3D" id="6.10.140.910">
    <property type="match status" value="1"/>
</dbReference>
<keyword evidence="1 2" id="KW-0175">Coiled coil</keyword>
<comment type="caution">
    <text evidence="5">The sequence shown here is derived from an EMBL/GenBank/DDBJ whole genome shotgun (WGS) entry which is preliminary data.</text>
</comment>
<feature type="compositionally biased region" description="Basic and acidic residues" evidence="3">
    <location>
        <begin position="1"/>
        <end position="10"/>
    </location>
</feature>
<keyword evidence="6" id="KW-1185">Reference proteome</keyword>
<evidence type="ECO:0000256" key="1">
    <source>
        <dbReference type="ARBA" id="ARBA00023054"/>
    </source>
</evidence>
<evidence type="ECO:0000313" key="5">
    <source>
        <dbReference type="EMBL" id="ORZ01118.1"/>
    </source>
</evidence>
<reference evidence="5 6" key="1">
    <citation type="submission" date="2016-07" db="EMBL/GenBank/DDBJ databases">
        <title>Pervasive Adenine N6-methylation of Active Genes in Fungi.</title>
        <authorList>
            <consortium name="DOE Joint Genome Institute"/>
            <person name="Mondo S.J."/>
            <person name="Dannebaum R.O."/>
            <person name="Kuo R.C."/>
            <person name="Labutti K."/>
            <person name="Haridas S."/>
            <person name="Kuo A."/>
            <person name="Salamov A."/>
            <person name="Ahrendt S.R."/>
            <person name="Lipzen A."/>
            <person name="Sullivan W."/>
            <person name="Andreopoulos W.B."/>
            <person name="Clum A."/>
            <person name="Lindquist E."/>
            <person name="Daum C."/>
            <person name="Ramamoorthy G.K."/>
            <person name="Gryganskyi A."/>
            <person name="Culley D."/>
            <person name="Magnuson J.K."/>
            <person name="James T.Y."/>
            <person name="O'Malley M.A."/>
            <person name="Stajich J.E."/>
            <person name="Spatafora J.W."/>
            <person name="Visel A."/>
            <person name="Grigoriev I.V."/>
        </authorList>
    </citation>
    <scope>NUCLEOTIDE SEQUENCE [LARGE SCALE GENOMIC DNA]</scope>
    <source>
        <strain evidence="5 6">NRRL 2496</strain>
    </source>
</reference>
<feature type="compositionally biased region" description="Polar residues" evidence="3">
    <location>
        <begin position="11"/>
        <end position="21"/>
    </location>
</feature>
<dbReference type="SUPFAM" id="SSF144284">
    <property type="entry name" value="Sec2 N-terminal region"/>
    <property type="match status" value="1"/>
</dbReference>
<protein>
    <recommendedName>
        <fullName evidence="4">GDP/GTP exchange factor Sec2 N-terminal domain-containing protein</fullName>
    </recommendedName>
</protein>
<dbReference type="Proteomes" id="UP000242180">
    <property type="component" value="Unassembled WGS sequence"/>
</dbReference>